<evidence type="ECO:0000256" key="1">
    <source>
        <dbReference type="SAM" id="MobiDB-lite"/>
    </source>
</evidence>
<comment type="caution">
    <text evidence="2">The sequence shown here is derived from an EMBL/GenBank/DDBJ whole genome shotgun (WGS) entry which is preliminary data.</text>
</comment>
<evidence type="ECO:0000313" key="3">
    <source>
        <dbReference type="Proteomes" id="UP001148018"/>
    </source>
</evidence>
<accession>A0A9Q0DWR2</accession>
<reference evidence="2" key="1">
    <citation type="submission" date="2022-07" db="EMBL/GenBank/DDBJ databases">
        <title>Chromosome-level genome of Muraenolepis orangiensis.</title>
        <authorList>
            <person name="Kim J."/>
        </authorList>
    </citation>
    <scope>NUCLEOTIDE SEQUENCE</scope>
    <source>
        <strain evidence="2">KU_S4_2022</strain>
        <tissue evidence="2">Muscle</tissue>
    </source>
</reference>
<sequence>MTPESAPLQPHKFYASPMIRLNRVSHSLAGREKIASGSEGLSRARRTEREEDGEGGEREEDLEGGGGGGKGDV</sequence>
<dbReference type="Proteomes" id="UP001148018">
    <property type="component" value="Unassembled WGS sequence"/>
</dbReference>
<dbReference type="EMBL" id="JANIIK010000111">
    <property type="protein sequence ID" value="KAJ3595763.1"/>
    <property type="molecule type" value="Genomic_DNA"/>
</dbReference>
<protein>
    <submittedName>
        <fullName evidence="2">Uncharacterized protein</fullName>
    </submittedName>
</protein>
<feature type="region of interest" description="Disordered" evidence="1">
    <location>
        <begin position="28"/>
        <end position="73"/>
    </location>
</feature>
<feature type="compositionally biased region" description="Gly residues" evidence="1">
    <location>
        <begin position="64"/>
        <end position="73"/>
    </location>
</feature>
<evidence type="ECO:0000313" key="2">
    <source>
        <dbReference type="EMBL" id="KAJ3595763.1"/>
    </source>
</evidence>
<name>A0A9Q0DWR2_9TELE</name>
<keyword evidence="3" id="KW-1185">Reference proteome</keyword>
<feature type="compositionally biased region" description="Acidic residues" evidence="1">
    <location>
        <begin position="50"/>
        <end position="63"/>
    </location>
</feature>
<dbReference type="AlphaFoldDB" id="A0A9Q0DWR2"/>
<gene>
    <name evidence="2" type="ORF">NHX12_005066</name>
</gene>
<organism evidence="2 3">
    <name type="scientific">Muraenolepis orangiensis</name>
    <name type="common">Patagonian moray cod</name>
    <dbReference type="NCBI Taxonomy" id="630683"/>
    <lineage>
        <taxon>Eukaryota</taxon>
        <taxon>Metazoa</taxon>
        <taxon>Chordata</taxon>
        <taxon>Craniata</taxon>
        <taxon>Vertebrata</taxon>
        <taxon>Euteleostomi</taxon>
        <taxon>Actinopterygii</taxon>
        <taxon>Neopterygii</taxon>
        <taxon>Teleostei</taxon>
        <taxon>Neoteleostei</taxon>
        <taxon>Acanthomorphata</taxon>
        <taxon>Zeiogadaria</taxon>
        <taxon>Gadariae</taxon>
        <taxon>Gadiformes</taxon>
        <taxon>Muraenolepidoidei</taxon>
        <taxon>Muraenolepididae</taxon>
        <taxon>Muraenolepis</taxon>
    </lineage>
</organism>
<proteinExistence type="predicted"/>